<gene>
    <name evidence="2" type="primary">OSJNBa0047P18.5</name>
</gene>
<reference evidence="3" key="2">
    <citation type="journal article" date="2008" name="Nucleic Acids Res.">
        <title>The rice annotation project database (RAP-DB): 2008 update.</title>
        <authorList>
            <consortium name="The rice annotation project (RAP)"/>
        </authorList>
    </citation>
    <scope>GENOME REANNOTATION</scope>
    <source>
        <strain evidence="3">cv. Nipponbare</strain>
    </source>
</reference>
<feature type="region of interest" description="Disordered" evidence="1">
    <location>
        <begin position="105"/>
        <end position="196"/>
    </location>
</feature>
<sequence>MGMVMWRTEPNTSAVSICATSHRIAIVKSGSGLIPPAVRRRQCHGSMCSTGKLGRYQIVAIDWIGSNGCHPSVPPGTLGWYRIRVDRWKGKVVFSHQQTVERQELPPIWPRPRRPLLVSARGPRHPAQASMPKPWGPPPVSSLHRDGEAAKSKLKQADDPPSPSPPPNTDDDHWHRDSGNWRYKRRSREDEAAPPPLGEDLLLAVMGQPTRCSFLNPSWMFSRMPRNGPFWGARVAGAVIQWNGACLSGAVLLPPWRTRTDVAGGGRQPCWRRPREEGASMAGAAASIPVSLYGVATNFPKLYQNGQNMSSIKIGITFSYGLGIRQTIYARTSTEKVTSDSPQLCRVRRY</sequence>
<accession>Q651N8</accession>
<dbReference type="Proteomes" id="UP000000763">
    <property type="component" value="Chromosome 9"/>
</dbReference>
<dbReference type="EMBL" id="AP005864">
    <property type="protein sequence ID" value="BAD46479.1"/>
    <property type="molecule type" value="Genomic_DNA"/>
</dbReference>
<evidence type="ECO:0000313" key="2">
    <source>
        <dbReference type="EMBL" id="BAD46479.1"/>
    </source>
</evidence>
<protein>
    <submittedName>
        <fullName evidence="2">Uncharacterized protein</fullName>
    </submittedName>
</protein>
<organism evidence="2 3">
    <name type="scientific">Oryza sativa subsp. japonica</name>
    <name type="common">Rice</name>
    <dbReference type="NCBI Taxonomy" id="39947"/>
    <lineage>
        <taxon>Eukaryota</taxon>
        <taxon>Viridiplantae</taxon>
        <taxon>Streptophyta</taxon>
        <taxon>Embryophyta</taxon>
        <taxon>Tracheophyta</taxon>
        <taxon>Spermatophyta</taxon>
        <taxon>Magnoliopsida</taxon>
        <taxon>Liliopsida</taxon>
        <taxon>Poales</taxon>
        <taxon>Poaceae</taxon>
        <taxon>BOP clade</taxon>
        <taxon>Oryzoideae</taxon>
        <taxon>Oryzeae</taxon>
        <taxon>Oryzinae</taxon>
        <taxon>Oryza</taxon>
        <taxon>Oryza sativa</taxon>
    </lineage>
</organism>
<name>Q651N8_ORYSJ</name>
<proteinExistence type="predicted"/>
<dbReference type="HOGENOM" id="CLU_164478_0_0_1"/>
<feature type="compositionally biased region" description="Basic and acidic residues" evidence="1">
    <location>
        <begin position="143"/>
        <end position="158"/>
    </location>
</feature>
<evidence type="ECO:0000313" key="3">
    <source>
        <dbReference type="Proteomes" id="UP000000763"/>
    </source>
</evidence>
<feature type="compositionally biased region" description="Basic and acidic residues" evidence="1">
    <location>
        <begin position="170"/>
        <end position="179"/>
    </location>
</feature>
<dbReference type="AlphaFoldDB" id="Q651N8"/>
<reference evidence="3" key="1">
    <citation type="journal article" date="2005" name="Nature">
        <title>The map-based sequence of the rice genome.</title>
        <authorList>
            <consortium name="International rice genome sequencing project (IRGSP)"/>
            <person name="Matsumoto T."/>
            <person name="Wu J."/>
            <person name="Kanamori H."/>
            <person name="Katayose Y."/>
            <person name="Fujisawa M."/>
            <person name="Namiki N."/>
            <person name="Mizuno H."/>
            <person name="Yamamoto K."/>
            <person name="Antonio B.A."/>
            <person name="Baba T."/>
            <person name="Sakata K."/>
            <person name="Nagamura Y."/>
            <person name="Aoki H."/>
            <person name="Arikawa K."/>
            <person name="Arita K."/>
            <person name="Bito T."/>
            <person name="Chiden Y."/>
            <person name="Fujitsuka N."/>
            <person name="Fukunaka R."/>
            <person name="Hamada M."/>
            <person name="Harada C."/>
            <person name="Hayashi A."/>
            <person name="Hijishita S."/>
            <person name="Honda M."/>
            <person name="Hosokawa S."/>
            <person name="Ichikawa Y."/>
            <person name="Idonuma A."/>
            <person name="Iijima M."/>
            <person name="Ikeda M."/>
            <person name="Ikeno M."/>
            <person name="Ito K."/>
            <person name="Ito S."/>
            <person name="Ito T."/>
            <person name="Ito Y."/>
            <person name="Ito Y."/>
            <person name="Iwabuchi A."/>
            <person name="Kamiya K."/>
            <person name="Karasawa W."/>
            <person name="Kurita K."/>
            <person name="Katagiri S."/>
            <person name="Kikuta A."/>
            <person name="Kobayashi H."/>
            <person name="Kobayashi N."/>
            <person name="Machita K."/>
            <person name="Maehara T."/>
            <person name="Masukawa M."/>
            <person name="Mizubayashi T."/>
            <person name="Mukai Y."/>
            <person name="Nagasaki H."/>
            <person name="Nagata Y."/>
            <person name="Naito S."/>
            <person name="Nakashima M."/>
            <person name="Nakama Y."/>
            <person name="Nakamichi Y."/>
            <person name="Nakamura M."/>
            <person name="Meguro A."/>
            <person name="Negishi M."/>
            <person name="Ohta I."/>
            <person name="Ohta T."/>
            <person name="Okamoto M."/>
            <person name="Ono N."/>
            <person name="Saji S."/>
            <person name="Sakaguchi M."/>
            <person name="Sakai K."/>
            <person name="Shibata M."/>
            <person name="Shimokawa T."/>
            <person name="Song J."/>
            <person name="Takazaki Y."/>
            <person name="Terasawa K."/>
            <person name="Tsugane M."/>
            <person name="Tsuji K."/>
            <person name="Ueda S."/>
            <person name="Waki K."/>
            <person name="Yamagata H."/>
            <person name="Yamamoto M."/>
            <person name="Yamamoto S."/>
            <person name="Yamane H."/>
            <person name="Yoshiki S."/>
            <person name="Yoshihara R."/>
            <person name="Yukawa K."/>
            <person name="Zhong H."/>
            <person name="Yano M."/>
            <person name="Yuan Q."/>
            <person name="Ouyang S."/>
            <person name="Liu J."/>
            <person name="Jones K.M."/>
            <person name="Gansberger K."/>
            <person name="Moffat K."/>
            <person name="Hill J."/>
            <person name="Bera J."/>
            <person name="Fadrosh D."/>
            <person name="Jin S."/>
            <person name="Johri S."/>
            <person name="Kim M."/>
            <person name="Overton L."/>
            <person name="Reardon M."/>
            <person name="Tsitrin T."/>
            <person name="Vuong H."/>
            <person name="Weaver B."/>
            <person name="Ciecko A."/>
            <person name="Tallon L."/>
            <person name="Jackson J."/>
            <person name="Pai G."/>
            <person name="Aken S.V."/>
            <person name="Utterback T."/>
            <person name="Reidmuller S."/>
            <person name="Feldblyum T."/>
            <person name="Hsiao J."/>
            <person name="Zismann V."/>
            <person name="Iobst S."/>
            <person name="de Vazeille A.R."/>
            <person name="Buell C.R."/>
            <person name="Ying K."/>
            <person name="Li Y."/>
            <person name="Lu T."/>
            <person name="Huang Y."/>
            <person name="Zhao Q."/>
            <person name="Feng Q."/>
            <person name="Zhang L."/>
            <person name="Zhu J."/>
            <person name="Weng Q."/>
            <person name="Mu J."/>
            <person name="Lu Y."/>
            <person name="Fan D."/>
            <person name="Liu Y."/>
            <person name="Guan J."/>
            <person name="Zhang Y."/>
            <person name="Yu S."/>
            <person name="Liu X."/>
            <person name="Zhang Y."/>
            <person name="Hong G."/>
            <person name="Han B."/>
            <person name="Choisne N."/>
            <person name="Demange N."/>
            <person name="Orjeda G."/>
            <person name="Samain S."/>
            <person name="Cattolico L."/>
            <person name="Pelletier E."/>
            <person name="Couloux A."/>
            <person name="Segurens B."/>
            <person name="Wincker P."/>
            <person name="D'Hont A."/>
            <person name="Scarpelli C."/>
            <person name="Weissenbach J."/>
            <person name="Salanoubat M."/>
            <person name="Quetier F."/>
            <person name="Yu Y."/>
            <person name="Kim H.R."/>
            <person name="Rambo T."/>
            <person name="Currie J."/>
            <person name="Collura K."/>
            <person name="Luo M."/>
            <person name="Yang T."/>
            <person name="Ammiraju J.S.S."/>
            <person name="Engler F."/>
            <person name="Soderlund C."/>
            <person name="Wing R.A."/>
            <person name="Palmer L.E."/>
            <person name="de la Bastide M."/>
            <person name="Spiegel L."/>
            <person name="Nascimento L."/>
            <person name="Zutavern T."/>
            <person name="O'Shaughnessy A."/>
            <person name="Dike S."/>
            <person name="Dedhia N."/>
            <person name="Preston R."/>
            <person name="Balija V."/>
            <person name="McCombie W.R."/>
            <person name="Chow T."/>
            <person name="Chen H."/>
            <person name="Chung M."/>
            <person name="Chen C."/>
            <person name="Shaw J."/>
            <person name="Wu H."/>
            <person name="Hsiao K."/>
            <person name="Chao Y."/>
            <person name="Chu M."/>
            <person name="Cheng C."/>
            <person name="Hour A."/>
            <person name="Lee P."/>
            <person name="Lin S."/>
            <person name="Lin Y."/>
            <person name="Liou J."/>
            <person name="Liu S."/>
            <person name="Hsing Y."/>
            <person name="Raghuvanshi S."/>
            <person name="Mohanty A."/>
            <person name="Bharti A.K."/>
            <person name="Gaur A."/>
            <person name="Gupta V."/>
            <person name="Kumar D."/>
            <person name="Ravi V."/>
            <person name="Vij S."/>
            <person name="Kapur A."/>
            <person name="Khurana P."/>
            <person name="Khurana P."/>
            <person name="Khurana J.P."/>
            <person name="Tyagi A.K."/>
            <person name="Gaikwad K."/>
            <person name="Singh A."/>
            <person name="Dalal V."/>
            <person name="Srivastava S."/>
            <person name="Dixit A."/>
            <person name="Pal A.K."/>
            <person name="Ghazi I.A."/>
            <person name="Yadav M."/>
            <person name="Pandit A."/>
            <person name="Bhargava A."/>
            <person name="Sureshbabu K."/>
            <person name="Batra K."/>
            <person name="Sharma T.R."/>
            <person name="Mohapatra T."/>
            <person name="Singh N.K."/>
            <person name="Messing J."/>
            <person name="Nelson A.B."/>
            <person name="Fuks G."/>
            <person name="Kavchok S."/>
            <person name="Keizer G."/>
            <person name="Linton E."/>
            <person name="Llaca V."/>
            <person name="Song R."/>
            <person name="Tanyolac B."/>
            <person name="Young S."/>
            <person name="Ho-Il K."/>
            <person name="Hahn J.H."/>
            <person name="Sangsakoo G."/>
            <person name="Vanavichit A."/>
            <person name="de Mattos Luiz.A.T."/>
            <person name="Zimmer P.D."/>
            <person name="Malone G."/>
            <person name="Dellagostin O."/>
            <person name="de Oliveira A.C."/>
            <person name="Bevan M."/>
            <person name="Bancroft I."/>
            <person name="Minx P."/>
            <person name="Cordum H."/>
            <person name="Wilson R."/>
            <person name="Cheng Z."/>
            <person name="Jin W."/>
            <person name="Jiang J."/>
            <person name="Leong S.A."/>
            <person name="Iwama H."/>
            <person name="Gojobori T."/>
            <person name="Itoh T."/>
            <person name="Niimura Y."/>
            <person name="Fujii Y."/>
            <person name="Habara T."/>
            <person name="Sakai H."/>
            <person name="Sato Y."/>
            <person name="Wilson G."/>
            <person name="Kumar K."/>
            <person name="McCouch S."/>
            <person name="Juretic N."/>
            <person name="Hoen D."/>
            <person name="Wright S."/>
            <person name="Bruskiewich R."/>
            <person name="Bureau T."/>
            <person name="Miyao A."/>
            <person name="Hirochika H."/>
            <person name="Nishikawa T."/>
            <person name="Kadowaki K."/>
            <person name="Sugiura M."/>
            <person name="Burr B."/>
            <person name="Sasaki T."/>
        </authorList>
    </citation>
    <scope>NUCLEOTIDE SEQUENCE [LARGE SCALE GENOMIC DNA]</scope>
    <source>
        <strain evidence="3">cv. Nipponbare</strain>
    </source>
</reference>
<evidence type="ECO:0000256" key="1">
    <source>
        <dbReference type="SAM" id="MobiDB-lite"/>
    </source>
</evidence>